<reference evidence="4 5" key="1">
    <citation type="submission" date="2019-03" db="EMBL/GenBank/DDBJ databases">
        <title>Genomic Encyclopedia of Type Strains, Phase III (KMG-III): the genomes of soil and plant-associated and newly described type strains.</title>
        <authorList>
            <person name="Whitman W."/>
        </authorList>
    </citation>
    <scope>NUCLEOTIDE SEQUENCE [LARGE SCALE GENOMIC DNA]</scope>
    <source>
        <strain evidence="4 5">CECT 7378</strain>
    </source>
</reference>
<keyword evidence="3" id="KW-0378">Hydrolase</keyword>
<keyword evidence="5" id="KW-1185">Reference proteome</keyword>
<dbReference type="OrthoDB" id="9091992at2"/>
<dbReference type="EMBL" id="SNXC01000013">
    <property type="protein sequence ID" value="TDO96677.1"/>
    <property type="molecule type" value="Genomic_DNA"/>
</dbReference>
<keyword evidence="3" id="KW-0326">Glycosidase</keyword>
<comment type="catalytic activity">
    <reaction evidence="3">
        <text>Hydrolysis of (1-&gt;4)-beta-linkages between N-acetylmuramic acid and N-acetyl-D-glucosamine residues in a peptidoglycan and between N-acetyl-D-glucosamine residues in chitodextrins.</text>
        <dbReference type="EC" id="3.2.1.17"/>
    </reaction>
</comment>
<organism evidence="4 5">
    <name type="scientific">Marinomonas balearica</name>
    <dbReference type="NCBI Taxonomy" id="491947"/>
    <lineage>
        <taxon>Bacteria</taxon>
        <taxon>Pseudomonadati</taxon>
        <taxon>Pseudomonadota</taxon>
        <taxon>Gammaproteobacteria</taxon>
        <taxon>Oceanospirillales</taxon>
        <taxon>Oceanospirillaceae</taxon>
        <taxon>Marinomonas</taxon>
    </lineage>
</organism>
<evidence type="ECO:0000256" key="1">
    <source>
        <dbReference type="ARBA" id="ARBA00022529"/>
    </source>
</evidence>
<evidence type="ECO:0000313" key="5">
    <source>
        <dbReference type="Proteomes" id="UP000294656"/>
    </source>
</evidence>
<accession>A0A4R6M5Q9</accession>
<keyword evidence="1 3" id="KW-0929">Antimicrobial</keyword>
<gene>
    <name evidence="4" type="ORF">DFP79_2439</name>
</gene>
<dbReference type="GO" id="GO:0031640">
    <property type="term" value="P:killing of cells of another organism"/>
    <property type="evidence" value="ECO:0007669"/>
    <property type="project" value="UniProtKB-KW"/>
</dbReference>
<dbReference type="GO" id="GO:0042742">
    <property type="term" value="P:defense response to bacterium"/>
    <property type="evidence" value="ECO:0007669"/>
    <property type="project" value="UniProtKB-KW"/>
</dbReference>
<dbReference type="AlphaFoldDB" id="A0A4R6M5Q9"/>
<evidence type="ECO:0000256" key="2">
    <source>
        <dbReference type="ARBA" id="ARBA00022638"/>
    </source>
</evidence>
<dbReference type="RefSeq" id="WP_133504188.1">
    <property type="nucleotide sequence ID" value="NZ_SNXC01000013.1"/>
</dbReference>
<sequence length="142" mass="15971">MSLLSENAKLELSEQLIRHEGMKTTPYLCSAGKLTIGVGRNLMDNGINVDEALYLLSNDIDEVQSQLENHLPWISDLPENRKMVLINMAFNLGVGGLLTFKNMLAALKRHDLELVEHEMLDSLWAEQVGHRADELAAQMRES</sequence>
<name>A0A4R6M5Q9_9GAMM</name>
<dbReference type="SUPFAM" id="SSF53955">
    <property type="entry name" value="Lysozyme-like"/>
    <property type="match status" value="1"/>
</dbReference>
<dbReference type="Proteomes" id="UP000294656">
    <property type="component" value="Unassembled WGS sequence"/>
</dbReference>
<dbReference type="GO" id="GO:0003796">
    <property type="term" value="F:lysozyme activity"/>
    <property type="evidence" value="ECO:0007669"/>
    <property type="project" value="UniProtKB-EC"/>
</dbReference>
<dbReference type="Pfam" id="PF00959">
    <property type="entry name" value="Phage_lysozyme"/>
    <property type="match status" value="1"/>
</dbReference>
<dbReference type="Gene3D" id="1.10.530.40">
    <property type="match status" value="1"/>
</dbReference>
<dbReference type="InterPro" id="IPR052619">
    <property type="entry name" value="Phage_lysozyme-like"/>
</dbReference>
<dbReference type="InterPro" id="IPR023346">
    <property type="entry name" value="Lysozyme-like_dom_sf"/>
</dbReference>
<dbReference type="PANTHER" id="PTHR37406:SF1">
    <property type="entry name" value="T4-TYPE LYSOZYME 1-RELATED"/>
    <property type="match status" value="1"/>
</dbReference>
<dbReference type="InterPro" id="IPR023347">
    <property type="entry name" value="Lysozyme_dom_sf"/>
</dbReference>
<proteinExistence type="inferred from homology"/>
<dbReference type="GO" id="GO:0016998">
    <property type="term" value="P:cell wall macromolecule catabolic process"/>
    <property type="evidence" value="ECO:0007669"/>
    <property type="project" value="InterPro"/>
</dbReference>
<comment type="caution">
    <text evidence="4">The sequence shown here is derived from an EMBL/GenBank/DDBJ whole genome shotgun (WGS) entry which is preliminary data.</text>
</comment>
<dbReference type="EC" id="3.2.1.17" evidence="3"/>
<keyword evidence="2 3" id="KW-0081">Bacteriolytic enzyme</keyword>
<evidence type="ECO:0000256" key="3">
    <source>
        <dbReference type="RuleBase" id="RU003788"/>
    </source>
</evidence>
<protein>
    <recommendedName>
        <fullName evidence="3">Lysozyme</fullName>
        <ecNumber evidence="3">3.2.1.17</ecNumber>
    </recommendedName>
</protein>
<dbReference type="InterPro" id="IPR002196">
    <property type="entry name" value="Glyco_hydro_24"/>
</dbReference>
<dbReference type="PANTHER" id="PTHR37406">
    <property type="entry name" value="T4-TYPE LYSOZYME 1-RELATED"/>
    <property type="match status" value="1"/>
</dbReference>
<dbReference type="GO" id="GO:0009253">
    <property type="term" value="P:peptidoglycan catabolic process"/>
    <property type="evidence" value="ECO:0007669"/>
    <property type="project" value="InterPro"/>
</dbReference>
<comment type="similarity">
    <text evidence="3">Belongs to the glycosyl hydrolase 24 family.</text>
</comment>
<evidence type="ECO:0000313" key="4">
    <source>
        <dbReference type="EMBL" id="TDO96677.1"/>
    </source>
</evidence>